<evidence type="ECO:0000313" key="3">
    <source>
        <dbReference type="Proteomes" id="UP000829542"/>
    </source>
</evidence>
<dbReference type="SUPFAM" id="SSF46689">
    <property type="entry name" value="Homeodomain-like"/>
    <property type="match status" value="1"/>
</dbReference>
<evidence type="ECO:0000313" key="2">
    <source>
        <dbReference type="EMBL" id="UNM95711.1"/>
    </source>
</evidence>
<proteinExistence type="predicted"/>
<protein>
    <submittedName>
        <fullName evidence="2">IS630 transposase-related protein</fullName>
    </submittedName>
</protein>
<accession>A0ABY3WYM6</accession>
<dbReference type="Pfam" id="PF01710">
    <property type="entry name" value="HTH_Tnp_IS630"/>
    <property type="match status" value="1"/>
</dbReference>
<sequence>MAYEISFRKRILNTLDESKSITETARLFNISTSSIKKWRKKMAEGSLEDPVRRCNFKKIDPIQLKAYILEHPDAYLSEIAEVFQCATSSVHEALTKLGFKHKKKSTIYREQDQKKLKHF</sequence>
<dbReference type="InterPro" id="IPR009057">
    <property type="entry name" value="Homeodomain-like_sf"/>
</dbReference>
<feature type="domain" description="Transposase Synechocystis PCC 6803" evidence="1">
    <location>
        <begin position="1"/>
        <end position="114"/>
    </location>
</feature>
<keyword evidence="3" id="KW-1185">Reference proteome</keyword>
<reference evidence="2 3" key="1">
    <citation type="submission" date="2022-03" db="EMBL/GenBank/DDBJ databases">
        <title>Ignatzschineria rhizosphaerae HR5S32.</title>
        <authorList>
            <person name="Sun J.Q."/>
            <person name="Feng J.Y."/>
        </authorList>
    </citation>
    <scope>NUCLEOTIDE SEQUENCE [LARGE SCALE GENOMIC DNA]</scope>
    <source>
        <strain evidence="2 3">HR5S32</strain>
    </source>
</reference>
<dbReference type="EMBL" id="CP093379">
    <property type="protein sequence ID" value="UNM95711.1"/>
    <property type="molecule type" value="Genomic_DNA"/>
</dbReference>
<organism evidence="2 3">
    <name type="scientific">Ignatzschineria rhizosphaerae</name>
    <dbReference type="NCBI Taxonomy" id="2923279"/>
    <lineage>
        <taxon>Bacteria</taxon>
        <taxon>Pseudomonadati</taxon>
        <taxon>Pseudomonadota</taxon>
        <taxon>Gammaproteobacteria</taxon>
        <taxon>Cardiobacteriales</taxon>
        <taxon>Ignatzschineriaceae</taxon>
        <taxon>Ignatzschineria</taxon>
    </lineage>
</organism>
<dbReference type="InterPro" id="IPR002622">
    <property type="entry name" value="Transposase_14"/>
</dbReference>
<gene>
    <name evidence="2" type="ORF">MMG00_10875</name>
</gene>
<dbReference type="RefSeq" id="WP_242148230.1">
    <property type="nucleotide sequence ID" value="NZ_CP093379.1"/>
</dbReference>
<name>A0ABY3WYM6_9GAMM</name>
<dbReference type="Proteomes" id="UP000829542">
    <property type="component" value="Chromosome"/>
</dbReference>
<evidence type="ECO:0000259" key="1">
    <source>
        <dbReference type="Pfam" id="PF01710"/>
    </source>
</evidence>